<dbReference type="PANTHER" id="PTHR47934:SF6">
    <property type="entry name" value="MITOCHONDRIAL GROUP I INTRON SPLICING FACTOR CCM1-RELATED"/>
    <property type="match status" value="1"/>
</dbReference>
<dbReference type="InterPro" id="IPR002885">
    <property type="entry name" value="PPR_rpt"/>
</dbReference>
<dbReference type="Gene3D" id="1.25.40.10">
    <property type="entry name" value="Tetratricopeptide repeat domain"/>
    <property type="match status" value="1"/>
</dbReference>
<feature type="repeat" description="PPR" evidence="1">
    <location>
        <begin position="339"/>
        <end position="373"/>
    </location>
</feature>
<evidence type="ECO:0000256" key="1">
    <source>
        <dbReference type="PROSITE-ProRule" id="PRU00708"/>
    </source>
</evidence>
<dbReference type="InterPro" id="IPR011990">
    <property type="entry name" value="TPR-like_helical_dom_sf"/>
</dbReference>
<keyword evidence="4" id="KW-1185">Reference proteome</keyword>
<dbReference type="PROSITE" id="PS51375">
    <property type="entry name" value="PPR"/>
    <property type="match status" value="3"/>
</dbReference>
<feature type="repeat" description="PPR" evidence="1">
    <location>
        <begin position="409"/>
        <end position="443"/>
    </location>
</feature>
<gene>
    <name evidence="3" type="ORF">PG999_002272</name>
</gene>
<evidence type="ECO:0000313" key="3">
    <source>
        <dbReference type="EMBL" id="KAK8129892.1"/>
    </source>
</evidence>
<evidence type="ECO:0000313" key="4">
    <source>
        <dbReference type="Proteomes" id="UP001392437"/>
    </source>
</evidence>
<evidence type="ECO:0000256" key="2">
    <source>
        <dbReference type="SAM" id="MobiDB-lite"/>
    </source>
</evidence>
<dbReference type="EMBL" id="JAQQWP010000002">
    <property type="protein sequence ID" value="KAK8129892.1"/>
    <property type="molecule type" value="Genomic_DNA"/>
</dbReference>
<dbReference type="PANTHER" id="PTHR47934">
    <property type="entry name" value="PENTATRICOPEPTIDE REPEAT-CONTAINING PROTEIN PET309, MITOCHONDRIAL"/>
    <property type="match status" value="1"/>
</dbReference>
<dbReference type="InterPro" id="IPR051114">
    <property type="entry name" value="Mito_RNA_Proc_CCM1"/>
</dbReference>
<name>A0AAW0R7N1_9PEZI</name>
<feature type="repeat" description="PPR" evidence="1">
    <location>
        <begin position="487"/>
        <end position="522"/>
    </location>
</feature>
<protein>
    <submittedName>
        <fullName evidence="3">Pentatricopeptide repeat protein</fullName>
    </submittedName>
</protein>
<organism evidence="3 4">
    <name type="scientific">Apiospora kogelbergensis</name>
    <dbReference type="NCBI Taxonomy" id="1337665"/>
    <lineage>
        <taxon>Eukaryota</taxon>
        <taxon>Fungi</taxon>
        <taxon>Dikarya</taxon>
        <taxon>Ascomycota</taxon>
        <taxon>Pezizomycotina</taxon>
        <taxon>Sordariomycetes</taxon>
        <taxon>Xylariomycetidae</taxon>
        <taxon>Amphisphaeriales</taxon>
        <taxon>Apiosporaceae</taxon>
        <taxon>Apiospora</taxon>
    </lineage>
</organism>
<proteinExistence type="predicted"/>
<dbReference type="Pfam" id="PF01535">
    <property type="entry name" value="PPR"/>
    <property type="match status" value="2"/>
</dbReference>
<accession>A0AAW0R7N1</accession>
<reference evidence="3 4" key="1">
    <citation type="submission" date="2023-01" db="EMBL/GenBank/DDBJ databases">
        <title>Analysis of 21 Apiospora genomes using comparative genomics revels a genus with tremendous synthesis potential of carbohydrate active enzymes and secondary metabolites.</title>
        <authorList>
            <person name="Sorensen T."/>
        </authorList>
    </citation>
    <scope>NUCLEOTIDE SEQUENCE [LARGE SCALE GENOMIC DNA]</scope>
    <source>
        <strain evidence="3 4">CBS 117206</strain>
    </source>
</reference>
<dbReference type="GO" id="GO:0007005">
    <property type="term" value="P:mitochondrion organization"/>
    <property type="evidence" value="ECO:0007669"/>
    <property type="project" value="TreeGrafter"/>
</dbReference>
<dbReference type="Proteomes" id="UP001392437">
    <property type="component" value="Unassembled WGS sequence"/>
</dbReference>
<dbReference type="AlphaFoldDB" id="A0AAW0R7N1"/>
<dbReference type="GO" id="GO:0005739">
    <property type="term" value="C:mitochondrion"/>
    <property type="evidence" value="ECO:0007669"/>
    <property type="project" value="TreeGrafter"/>
</dbReference>
<dbReference type="GO" id="GO:0003729">
    <property type="term" value="F:mRNA binding"/>
    <property type="evidence" value="ECO:0007669"/>
    <property type="project" value="TreeGrafter"/>
</dbReference>
<dbReference type="GO" id="GO:0006396">
    <property type="term" value="P:RNA processing"/>
    <property type="evidence" value="ECO:0007669"/>
    <property type="project" value="TreeGrafter"/>
</dbReference>
<feature type="region of interest" description="Disordered" evidence="2">
    <location>
        <begin position="74"/>
        <end position="113"/>
    </location>
</feature>
<sequence>MKISGRIDGSIYGAILCSRPRPCRQSSVSALGRIATTASTTQDNLGSSSATVVTNAAPGALRLWQSAPSHPRLAFQKSGQPIRGQERKSLHAPYSTVTSRAGRRPLSPNYFTSHLPRKQQWNHTCSSASMEVDVRAPTKAPGVVSPTTPNLSREELIGFLDYYDDVGVEERLEFLKDPYMRKYAPPEDTSLRVSDRLHELLTPAPEEVERGSQEDMETVAKLRAAVYSRLLRPHSVDLEVIYDIYLQLPGHRIPYISARLRHALFAALGIVERKNPKAMLRYFNVVADTKASGFTLSRTEWNTAMSFASRYVGTSTDVEAEAALNLWREMEQEVGIKASDVTFNILFDAASKAGKFALAEMIYQEMNTRGVRFNRFHHVSLIHFFGLKMDSGGVRAAYREMVEASEIIDSTVLNCVMAGLLRCGEEDSAERLYNKMKATDRRSKIIPERNYTVQKKMTKVFMMFARVGRKHPKLQGGFQSTSLTTPDLYTYRILVNYFGVRLGDMSKVAQFLEEMRFFRVPLHGSVFLALFKAFNRHGNTQGSDWNTERLVSVWNAFLDAHDDGADDLYISTWMAMWILRSFAQCTRSQNRVLDAYEELSSRWELDQRNRSFMLDFLRKLLSKSGLYLYTEPSLIGSMTTATTALGSGHQGQRGRT</sequence>
<dbReference type="NCBIfam" id="TIGR00756">
    <property type="entry name" value="PPR"/>
    <property type="match status" value="1"/>
</dbReference>
<comment type="caution">
    <text evidence="3">The sequence shown here is derived from an EMBL/GenBank/DDBJ whole genome shotgun (WGS) entry which is preliminary data.</text>
</comment>